<dbReference type="Proteomes" id="UP000187465">
    <property type="component" value="Unassembled WGS sequence"/>
</dbReference>
<protein>
    <recommendedName>
        <fullName evidence="3">DUF3939 domain-containing protein</fullName>
    </recommendedName>
</protein>
<comment type="caution">
    <text evidence="1">The sequence shown here is derived from an EMBL/GenBank/DDBJ whole genome shotgun (WGS) entry which is preliminary data.</text>
</comment>
<evidence type="ECO:0008006" key="3">
    <source>
        <dbReference type="Google" id="ProtNLM"/>
    </source>
</evidence>
<dbReference type="EMBL" id="MKQP01000056">
    <property type="protein sequence ID" value="OMD23679.1"/>
    <property type="molecule type" value="Genomic_DNA"/>
</dbReference>
<dbReference type="PROSITE" id="PS51257">
    <property type="entry name" value="PROKAR_LIPOPROTEIN"/>
    <property type="match status" value="1"/>
</dbReference>
<organism evidence="1 2">
    <name type="scientific">Paenibacillus odorifer</name>
    <dbReference type="NCBI Taxonomy" id="189426"/>
    <lineage>
        <taxon>Bacteria</taxon>
        <taxon>Bacillati</taxon>
        <taxon>Bacillota</taxon>
        <taxon>Bacilli</taxon>
        <taxon>Bacillales</taxon>
        <taxon>Paenibacillaceae</taxon>
        <taxon>Paenibacillus</taxon>
    </lineage>
</organism>
<evidence type="ECO:0000313" key="1">
    <source>
        <dbReference type="EMBL" id="OMD23679.1"/>
    </source>
</evidence>
<gene>
    <name evidence="1" type="ORF">BJP51_04965</name>
</gene>
<name>A0A1R0WXY3_9BACL</name>
<sequence length="241" mass="26972">MKLKAGAKILLGMVSLALTLSGCLYPGEERRASVNYRESVKRIQAAVDDYQQEEGVLPILNADETTPRYEKFRIDLGKLNNKGYLDDIPATAFEQGGSAYFLILNEEIDPVVKVMDLVTVQKVNDVQRQVNRYKSAHGGNLPVLDELYPGLYTIDHKQAGTSSITLTSVYSGQVLDFIMDKDGTVYVDYVFDIMAAVDKKGGERDKNQDLRLDLEEASYYVPVKSLPYLWINNQPIPQPPS</sequence>
<dbReference type="AlphaFoldDB" id="A0A1R0WXY3"/>
<proteinExistence type="predicted"/>
<evidence type="ECO:0000313" key="2">
    <source>
        <dbReference type="Proteomes" id="UP000187465"/>
    </source>
</evidence>
<accession>A0A1R0WXY3</accession>
<reference evidence="1 2" key="1">
    <citation type="submission" date="2016-10" db="EMBL/GenBank/DDBJ databases">
        <title>Paenibacillus species isolates.</title>
        <authorList>
            <person name="Beno S.M."/>
        </authorList>
    </citation>
    <scope>NUCLEOTIDE SEQUENCE [LARGE SCALE GENOMIC DNA]</scope>
    <source>
        <strain evidence="1 2">FSL H7-0604</strain>
    </source>
</reference>